<keyword evidence="2" id="KW-1185">Reference proteome</keyword>
<sequence>MLENSSKYLNGTRFDTPTHHQFKQDIITTNVLTKFHEDGTINVTSRVLTRTNAPPPGGHVFQPTRTIFEHIQDIIRTHVLTKFHEDWTIYVASKSVNKVHADAARWTKSDHKS</sequence>
<accession>A0A9D4JA48</accession>
<evidence type="ECO:0000313" key="1">
    <source>
        <dbReference type="EMBL" id="KAH3801979.1"/>
    </source>
</evidence>
<dbReference type="Proteomes" id="UP000828390">
    <property type="component" value="Unassembled WGS sequence"/>
</dbReference>
<reference evidence="1" key="2">
    <citation type="submission" date="2020-11" db="EMBL/GenBank/DDBJ databases">
        <authorList>
            <person name="McCartney M.A."/>
            <person name="Auch B."/>
            <person name="Kono T."/>
            <person name="Mallez S."/>
            <person name="Becker A."/>
            <person name="Gohl D.M."/>
            <person name="Silverstein K.A.T."/>
            <person name="Koren S."/>
            <person name="Bechman K.B."/>
            <person name="Herman A."/>
            <person name="Abrahante J.E."/>
            <person name="Garbe J."/>
        </authorList>
    </citation>
    <scope>NUCLEOTIDE SEQUENCE</scope>
    <source>
        <strain evidence="1">Duluth1</strain>
        <tissue evidence="1">Whole animal</tissue>
    </source>
</reference>
<proteinExistence type="predicted"/>
<reference evidence="1" key="1">
    <citation type="journal article" date="2019" name="bioRxiv">
        <title>The Genome of the Zebra Mussel, Dreissena polymorpha: A Resource for Invasive Species Research.</title>
        <authorList>
            <person name="McCartney M.A."/>
            <person name="Auch B."/>
            <person name="Kono T."/>
            <person name="Mallez S."/>
            <person name="Zhang Y."/>
            <person name="Obille A."/>
            <person name="Becker A."/>
            <person name="Abrahante J.E."/>
            <person name="Garbe J."/>
            <person name="Badalamenti J.P."/>
            <person name="Herman A."/>
            <person name="Mangelson H."/>
            <person name="Liachko I."/>
            <person name="Sullivan S."/>
            <person name="Sone E.D."/>
            <person name="Koren S."/>
            <person name="Silverstein K.A.T."/>
            <person name="Beckman K.B."/>
            <person name="Gohl D.M."/>
        </authorList>
    </citation>
    <scope>NUCLEOTIDE SEQUENCE</scope>
    <source>
        <strain evidence="1">Duluth1</strain>
        <tissue evidence="1">Whole animal</tissue>
    </source>
</reference>
<comment type="caution">
    <text evidence="1">The sequence shown here is derived from an EMBL/GenBank/DDBJ whole genome shotgun (WGS) entry which is preliminary data.</text>
</comment>
<dbReference type="AlphaFoldDB" id="A0A9D4JA48"/>
<gene>
    <name evidence="1" type="ORF">DPMN_155644</name>
</gene>
<name>A0A9D4JA48_DREPO</name>
<evidence type="ECO:0000313" key="2">
    <source>
        <dbReference type="Proteomes" id="UP000828390"/>
    </source>
</evidence>
<organism evidence="1 2">
    <name type="scientific">Dreissena polymorpha</name>
    <name type="common">Zebra mussel</name>
    <name type="synonym">Mytilus polymorpha</name>
    <dbReference type="NCBI Taxonomy" id="45954"/>
    <lineage>
        <taxon>Eukaryota</taxon>
        <taxon>Metazoa</taxon>
        <taxon>Spiralia</taxon>
        <taxon>Lophotrochozoa</taxon>
        <taxon>Mollusca</taxon>
        <taxon>Bivalvia</taxon>
        <taxon>Autobranchia</taxon>
        <taxon>Heteroconchia</taxon>
        <taxon>Euheterodonta</taxon>
        <taxon>Imparidentia</taxon>
        <taxon>Neoheterodontei</taxon>
        <taxon>Myida</taxon>
        <taxon>Dreissenoidea</taxon>
        <taxon>Dreissenidae</taxon>
        <taxon>Dreissena</taxon>
    </lineage>
</organism>
<dbReference type="EMBL" id="JAIWYP010000007">
    <property type="protein sequence ID" value="KAH3801979.1"/>
    <property type="molecule type" value="Genomic_DNA"/>
</dbReference>
<protein>
    <submittedName>
        <fullName evidence="1">Uncharacterized protein</fullName>
    </submittedName>
</protein>